<feature type="compositionally biased region" description="Low complexity" evidence="1">
    <location>
        <begin position="467"/>
        <end position="479"/>
    </location>
</feature>
<dbReference type="OrthoDB" id="4067583at2759"/>
<dbReference type="AlphaFoldDB" id="Q756Q8"/>
<proteinExistence type="predicted"/>
<feature type="region of interest" description="Disordered" evidence="1">
    <location>
        <begin position="353"/>
        <end position="388"/>
    </location>
</feature>
<evidence type="ECO:0000313" key="3">
    <source>
        <dbReference type="Proteomes" id="UP000000591"/>
    </source>
</evidence>
<feature type="region of interest" description="Disordered" evidence="1">
    <location>
        <begin position="143"/>
        <end position="279"/>
    </location>
</feature>
<dbReference type="RefSeq" id="NP_985053.2">
    <property type="nucleotide sequence ID" value="NM_210407.2"/>
</dbReference>
<dbReference type="HOGENOM" id="CLU_544174_0_0_1"/>
<reference evidence="3" key="2">
    <citation type="journal article" date="2013" name="G3 (Bethesda)">
        <title>Genomes of Ashbya fungi isolated from insects reveal four mating-type loci, numerous translocations, lack of transposons, and distinct gene duplications.</title>
        <authorList>
            <person name="Dietrich F.S."/>
            <person name="Voegeli S."/>
            <person name="Kuo S."/>
            <person name="Philippsen P."/>
        </authorList>
    </citation>
    <scope>GENOME REANNOTATION</scope>
    <source>
        <strain evidence="3">ATCC 10895 / CBS 109.51 / FGSC 9923 / NRRL Y-1056</strain>
    </source>
</reference>
<evidence type="ECO:0000313" key="2">
    <source>
        <dbReference type="EMBL" id="AAS52877.2"/>
    </source>
</evidence>
<dbReference type="Proteomes" id="UP000000591">
    <property type="component" value="Chromosome V"/>
</dbReference>
<dbReference type="FunCoup" id="Q756Q8">
    <property type="interactions" value="107"/>
</dbReference>
<feature type="compositionally biased region" description="Basic and acidic residues" evidence="1">
    <location>
        <begin position="250"/>
        <end position="264"/>
    </location>
</feature>
<organism evidence="2 3">
    <name type="scientific">Eremothecium gossypii (strain ATCC 10895 / CBS 109.51 / FGSC 9923 / NRRL Y-1056)</name>
    <name type="common">Yeast</name>
    <name type="synonym">Ashbya gossypii</name>
    <dbReference type="NCBI Taxonomy" id="284811"/>
    <lineage>
        <taxon>Eukaryota</taxon>
        <taxon>Fungi</taxon>
        <taxon>Dikarya</taxon>
        <taxon>Ascomycota</taxon>
        <taxon>Saccharomycotina</taxon>
        <taxon>Saccharomycetes</taxon>
        <taxon>Saccharomycetales</taxon>
        <taxon>Saccharomycetaceae</taxon>
        <taxon>Eremothecium</taxon>
    </lineage>
</organism>
<feature type="compositionally biased region" description="Polar residues" evidence="1">
    <location>
        <begin position="224"/>
        <end position="242"/>
    </location>
</feature>
<feature type="region of interest" description="Disordered" evidence="1">
    <location>
        <begin position="446"/>
        <end position="483"/>
    </location>
</feature>
<dbReference type="KEGG" id="ago:AGOS_AER196W"/>
<dbReference type="STRING" id="284811.Q756Q8"/>
<reference evidence="2 3" key="1">
    <citation type="journal article" date="2004" name="Science">
        <title>The Ashbya gossypii genome as a tool for mapping the ancient Saccharomyces cerevisiae genome.</title>
        <authorList>
            <person name="Dietrich F.S."/>
            <person name="Voegeli S."/>
            <person name="Brachat S."/>
            <person name="Lerch A."/>
            <person name="Gates K."/>
            <person name="Steiner S."/>
            <person name="Mohr C."/>
            <person name="Pohlmann R."/>
            <person name="Luedi P."/>
            <person name="Choi S."/>
            <person name="Wing R.A."/>
            <person name="Flavier A."/>
            <person name="Gaffney T.D."/>
            <person name="Philippsen P."/>
        </authorList>
    </citation>
    <scope>NUCLEOTIDE SEQUENCE [LARGE SCALE GENOMIC DNA]</scope>
    <source>
        <strain evidence="3">ATCC 10895 / CBS 109.51 / FGSC 9923 / NRRL Y-1056</strain>
    </source>
</reference>
<gene>
    <name evidence="2" type="ORF">AGOS_AER196W</name>
</gene>
<feature type="compositionally biased region" description="Basic and acidic residues" evidence="1">
    <location>
        <begin position="186"/>
        <end position="196"/>
    </location>
</feature>
<dbReference type="GeneID" id="4621263"/>
<accession>Q756Q8</accession>
<dbReference type="InParanoid" id="Q756Q8"/>
<keyword evidence="3" id="KW-1185">Reference proteome</keyword>
<feature type="region of interest" description="Disordered" evidence="1">
    <location>
        <begin position="39"/>
        <end position="65"/>
    </location>
</feature>
<protein>
    <submittedName>
        <fullName evidence="2">AER196Wp</fullName>
    </submittedName>
</protein>
<name>Q756Q8_EREGS</name>
<sequence length="562" mass="61258">MSWDSEQDGQASTNAKRLSAMIDSLHDASVDDFLFVRRSVSPERGGSPGRRVAKRESQASEYAGSIHEGQPVSYVVAKNAVTDVRCEPKLPPLPPKDERGRPLGLGIRGGSEEELAFPRGESASPASLRLVPSQLLGEGRAMGAQTPNRYSLPSEVSPPHILGREPDGVGGAHPARPIVLDSDEDERPRPRVKAEDDVAAPFHYRPRDASPDEAVQPHPAVFSSAASLRQDSGDTDSLQSSVIPILKTSVMERQKSGKRPDRSSVSEFQPVIPARNKNRPKSAVFIQQGLENIQRQLEREMIGADTSPGVPYAHSRDASVSTATKSDSYFSATELNDPSNANDKSFGEETLRNVDSADHNGVPSTGTPTDFEDNHYLSRPLPTLPNRETSVNTLTRTALSDEVFNTSPLVIPSNLPTKAEKAEADEEQWEDEYKFAEGIEGELAKLSVQGKSKDTKVPSRGKATEPSTSLQSKSKSSTAKNKKRKDVRSFDIDTISQLLNATKGTLIGSEFANLGIRTEEKRALERLVDSLSRLTADMVVDPDRYTEGLRRLEKATRALDGF</sequence>
<dbReference type="EMBL" id="AE016818">
    <property type="protein sequence ID" value="AAS52877.2"/>
    <property type="molecule type" value="Genomic_DNA"/>
</dbReference>
<evidence type="ECO:0000256" key="1">
    <source>
        <dbReference type="SAM" id="MobiDB-lite"/>
    </source>
</evidence>
<dbReference type="eggNOG" id="ENOG502R6DJ">
    <property type="taxonomic scope" value="Eukaryota"/>
</dbReference>